<dbReference type="OMA" id="QHAISGM"/>
<gene>
    <name evidence="5" type="ORF">MANES_14G127600v8</name>
</gene>
<dbReference type="Proteomes" id="UP000091857">
    <property type="component" value="Chromosome 14"/>
</dbReference>
<evidence type="ECO:0000313" key="5">
    <source>
        <dbReference type="EMBL" id="OAY31623.1"/>
    </source>
</evidence>
<evidence type="ECO:0000259" key="4">
    <source>
        <dbReference type="PROSITE" id="PS50102"/>
    </source>
</evidence>
<keyword evidence="6" id="KW-1185">Reference proteome</keyword>
<name>A0A2C9ULD7_MANES</name>
<dbReference type="InterPro" id="IPR050886">
    <property type="entry name" value="RNA-binding_reg"/>
</dbReference>
<dbReference type="Pfam" id="PF00076">
    <property type="entry name" value="RRM_1"/>
    <property type="match status" value="1"/>
</dbReference>
<dbReference type="STRING" id="3983.A0A2C9ULD7"/>
<proteinExistence type="predicted"/>
<reference evidence="6" key="1">
    <citation type="journal article" date="2016" name="Nat. Biotechnol.">
        <title>Sequencing wild and cultivated cassava and related species reveals extensive interspecific hybridization and genetic diversity.</title>
        <authorList>
            <person name="Bredeson J.V."/>
            <person name="Lyons J.B."/>
            <person name="Prochnik S.E."/>
            <person name="Wu G.A."/>
            <person name="Ha C.M."/>
            <person name="Edsinger-Gonzales E."/>
            <person name="Grimwood J."/>
            <person name="Schmutz J."/>
            <person name="Rabbi I.Y."/>
            <person name="Egesi C."/>
            <person name="Nauluvula P."/>
            <person name="Lebot V."/>
            <person name="Ndunguru J."/>
            <person name="Mkamilo G."/>
            <person name="Bart R.S."/>
            <person name="Setter T.L."/>
            <person name="Gleadow R.M."/>
            <person name="Kulakow P."/>
            <person name="Ferguson M.E."/>
            <person name="Rounsley S."/>
            <person name="Rokhsar D.S."/>
        </authorList>
    </citation>
    <scope>NUCLEOTIDE SEQUENCE [LARGE SCALE GENOMIC DNA]</scope>
    <source>
        <strain evidence="6">cv. AM560-2</strain>
    </source>
</reference>
<dbReference type="AlphaFoldDB" id="A0A2C9ULD7"/>
<dbReference type="CDD" id="cd00590">
    <property type="entry name" value="RRM_SF"/>
    <property type="match status" value="1"/>
</dbReference>
<evidence type="ECO:0000256" key="3">
    <source>
        <dbReference type="SAM" id="MobiDB-lite"/>
    </source>
</evidence>
<dbReference type="Gramene" id="Manes.14G127600.1.v8.1">
    <property type="protein sequence ID" value="Manes.14G127600.1.v8.1.CDS"/>
    <property type="gene ID" value="Manes.14G127600.v8.1"/>
</dbReference>
<dbReference type="FunFam" id="3.30.70.330:FF:000539">
    <property type="entry name" value="RNA-binding (RRM/RBD/RNP motifs) family protein"/>
    <property type="match status" value="1"/>
</dbReference>
<feature type="region of interest" description="Disordered" evidence="3">
    <location>
        <begin position="124"/>
        <end position="246"/>
    </location>
</feature>
<evidence type="ECO:0000313" key="6">
    <source>
        <dbReference type="Proteomes" id="UP000091857"/>
    </source>
</evidence>
<dbReference type="PANTHER" id="PTHR48024:SF56">
    <property type="entry name" value="HETEROGENEOUS NUCLEAR RIBONUCLEOPROTEIN A0"/>
    <property type="match status" value="1"/>
</dbReference>
<dbReference type="InterPro" id="IPR000504">
    <property type="entry name" value="RRM_dom"/>
</dbReference>
<accession>A0A2C9ULD7</accession>
<dbReference type="SUPFAM" id="SSF54928">
    <property type="entry name" value="RNA-binding domain, RBD"/>
    <property type="match status" value="1"/>
</dbReference>
<dbReference type="OrthoDB" id="272703at2759"/>
<feature type="compositionally biased region" description="Basic and acidic residues" evidence="3">
    <location>
        <begin position="124"/>
        <end position="171"/>
    </location>
</feature>
<sequence length="360" mass="42240">MTIDDENSIYVGGLPYSATEDTVRRVFGPYGAIVAVKIINDHGTRGKCYGFVTFRNPRSVIDAINDMNGKTIDGRVVRVNGVTTRGGRSNFGRERFRHNIERGVDWDKGRDRERDYDRDRDRYGERYSDRSRERARSWDRDEDEERRYEAAHDHGQARDDFLDKDHSREIDLVGNEQEEGRNNSWNQERGRDLHWDQEREMDGTNDDHELVDKDKDPELGKHNDSRYNDQHSREMSSDTSDDYNDEVKERLERSIQRRDELKKEISEMEERLEEKQQLVSNLRKRTQKLEDALIAAKKRSSHNKVQLTKLHKSFLQVKEYSERLKSCEQELQSLVDSTMIESDVADDVGMRDGVLIHGNA</sequence>
<evidence type="ECO:0000256" key="1">
    <source>
        <dbReference type="ARBA" id="ARBA00022884"/>
    </source>
</evidence>
<feature type="domain" description="RRM" evidence="4">
    <location>
        <begin position="7"/>
        <end position="84"/>
    </location>
</feature>
<dbReference type="EMBL" id="CM004400">
    <property type="protein sequence ID" value="OAY31623.1"/>
    <property type="molecule type" value="Genomic_DNA"/>
</dbReference>
<dbReference type="PROSITE" id="PS50102">
    <property type="entry name" value="RRM"/>
    <property type="match status" value="1"/>
</dbReference>
<keyword evidence="1 2" id="KW-0694">RNA-binding</keyword>
<evidence type="ECO:0000256" key="2">
    <source>
        <dbReference type="PROSITE-ProRule" id="PRU00176"/>
    </source>
</evidence>
<dbReference type="Gene3D" id="3.30.70.330">
    <property type="match status" value="1"/>
</dbReference>
<dbReference type="GO" id="GO:0003723">
    <property type="term" value="F:RNA binding"/>
    <property type="evidence" value="ECO:0007669"/>
    <property type="project" value="UniProtKB-UniRule"/>
</dbReference>
<dbReference type="InterPro" id="IPR035979">
    <property type="entry name" value="RBD_domain_sf"/>
</dbReference>
<organism evidence="5 6">
    <name type="scientific">Manihot esculenta</name>
    <name type="common">Cassava</name>
    <name type="synonym">Jatropha manihot</name>
    <dbReference type="NCBI Taxonomy" id="3983"/>
    <lineage>
        <taxon>Eukaryota</taxon>
        <taxon>Viridiplantae</taxon>
        <taxon>Streptophyta</taxon>
        <taxon>Embryophyta</taxon>
        <taxon>Tracheophyta</taxon>
        <taxon>Spermatophyta</taxon>
        <taxon>Magnoliopsida</taxon>
        <taxon>eudicotyledons</taxon>
        <taxon>Gunneridae</taxon>
        <taxon>Pentapetalae</taxon>
        <taxon>rosids</taxon>
        <taxon>fabids</taxon>
        <taxon>Malpighiales</taxon>
        <taxon>Euphorbiaceae</taxon>
        <taxon>Crotonoideae</taxon>
        <taxon>Manihoteae</taxon>
        <taxon>Manihot</taxon>
    </lineage>
</organism>
<feature type="compositionally biased region" description="Basic and acidic residues" evidence="3">
    <location>
        <begin position="188"/>
        <end position="236"/>
    </location>
</feature>
<dbReference type="PANTHER" id="PTHR48024">
    <property type="entry name" value="GEO13361P1-RELATED"/>
    <property type="match status" value="1"/>
</dbReference>
<comment type="caution">
    <text evidence="5">The sequence shown here is derived from an EMBL/GenBank/DDBJ whole genome shotgun (WGS) entry which is preliminary data.</text>
</comment>
<protein>
    <recommendedName>
        <fullName evidence="4">RRM domain-containing protein</fullName>
    </recommendedName>
</protein>
<dbReference type="SMART" id="SM00360">
    <property type="entry name" value="RRM"/>
    <property type="match status" value="1"/>
</dbReference>
<dbReference type="InterPro" id="IPR012677">
    <property type="entry name" value="Nucleotide-bd_a/b_plait_sf"/>
</dbReference>